<organism evidence="2 3">
    <name type="scientific">Campylobacter ureolyticus ACS-301-V-Sch3b</name>
    <dbReference type="NCBI Taxonomy" id="883165"/>
    <lineage>
        <taxon>Bacteria</taxon>
        <taxon>Pseudomonadati</taxon>
        <taxon>Campylobacterota</taxon>
        <taxon>Epsilonproteobacteria</taxon>
        <taxon>Campylobacterales</taxon>
        <taxon>Campylobacteraceae</taxon>
        <taxon>Campylobacter</taxon>
    </lineage>
</organism>
<dbReference type="eggNOG" id="ENOG502ZAF9">
    <property type="taxonomic scope" value="Bacteria"/>
</dbReference>
<reference evidence="2 3" key="1">
    <citation type="submission" date="2013-06" db="EMBL/GenBank/DDBJ databases">
        <title>The Genome Sequence of Campylobacter ureolyticus ACS-301-V-SCH3B.</title>
        <authorList>
            <consortium name="The Broad Institute Genomics Platform"/>
            <person name="Earl A."/>
            <person name="Ward D."/>
            <person name="Feldgarden M."/>
            <person name="Gevers D."/>
            <person name="Saerens B."/>
            <person name="Vaneechoutte M."/>
            <person name="Walker B."/>
            <person name="Young S."/>
            <person name="Zeng Q."/>
            <person name="Gargeya S."/>
            <person name="Fitzgerald M."/>
            <person name="Haas B."/>
            <person name="Abouelleil A."/>
            <person name="Allen A.W."/>
            <person name="Alvarado L."/>
            <person name="Arachchi H.M."/>
            <person name="Berlin A.M."/>
            <person name="Chapman S.B."/>
            <person name="Gainer-Dewar J."/>
            <person name="Goldberg J."/>
            <person name="Griggs A."/>
            <person name="Gujja S."/>
            <person name="Hansen M."/>
            <person name="Howarth C."/>
            <person name="Imamovic A."/>
            <person name="Ireland A."/>
            <person name="Larimer J."/>
            <person name="McCowan C."/>
            <person name="Murphy C."/>
            <person name="Pearson M."/>
            <person name="Poon T.W."/>
            <person name="Priest M."/>
            <person name="Roberts A."/>
            <person name="Saif S."/>
            <person name="Shea T."/>
            <person name="Sisk P."/>
            <person name="Sykes S."/>
            <person name="Wortman J."/>
            <person name="Nusbaum C."/>
            <person name="Birren B."/>
        </authorList>
    </citation>
    <scope>NUCLEOTIDE SEQUENCE [LARGE SCALE GENOMIC DNA]</scope>
    <source>
        <strain evidence="2 3">ACS-301-V-Sch3b</strain>
    </source>
</reference>
<dbReference type="EMBL" id="AGYD01000005">
    <property type="protein sequence ID" value="EPH09225.1"/>
    <property type="molecule type" value="Genomic_DNA"/>
</dbReference>
<dbReference type="Proteomes" id="UP000014539">
    <property type="component" value="Unassembled WGS sequence"/>
</dbReference>
<accession>S3YL71</accession>
<dbReference type="RefSeq" id="WP_016646599.1">
    <property type="nucleotide sequence ID" value="NZ_KE340326.1"/>
</dbReference>
<protein>
    <recommendedName>
        <fullName evidence="4">Cache domain-containing protein</fullName>
    </recommendedName>
</protein>
<comment type="caution">
    <text evidence="2">The sequence shown here is derived from an EMBL/GenBank/DDBJ whole genome shotgun (WGS) entry which is preliminary data.</text>
</comment>
<evidence type="ECO:0008006" key="4">
    <source>
        <dbReference type="Google" id="ProtNLM"/>
    </source>
</evidence>
<evidence type="ECO:0000313" key="2">
    <source>
        <dbReference type="EMBL" id="EPH09225.1"/>
    </source>
</evidence>
<feature type="transmembrane region" description="Helical" evidence="1">
    <location>
        <begin position="163"/>
        <end position="184"/>
    </location>
</feature>
<feature type="transmembrane region" description="Helical" evidence="1">
    <location>
        <begin position="204"/>
        <end position="221"/>
    </location>
</feature>
<name>S3YL71_9BACT</name>
<dbReference type="CDD" id="cd18773">
    <property type="entry name" value="PDC1_HK_sensor"/>
    <property type="match status" value="1"/>
</dbReference>
<gene>
    <name evidence="2" type="ORF">HMPREF9309_00744</name>
</gene>
<feature type="transmembrane region" description="Helical" evidence="1">
    <location>
        <begin position="269"/>
        <end position="292"/>
    </location>
</feature>
<keyword evidence="1" id="KW-0812">Transmembrane</keyword>
<evidence type="ECO:0000256" key="1">
    <source>
        <dbReference type="SAM" id="Phobius"/>
    </source>
</evidence>
<keyword evidence="1" id="KW-1133">Transmembrane helix</keyword>
<dbReference type="SUPFAM" id="SSF103190">
    <property type="entry name" value="Sensory domain-like"/>
    <property type="match status" value="1"/>
</dbReference>
<proteinExistence type="predicted"/>
<feature type="transmembrane region" description="Helical" evidence="1">
    <location>
        <begin position="242"/>
        <end position="263"/>
    </location>
</feature>
<dbReference type="Gene3D" id="3.30.450.20">
    <property type="entry name" value="PAS domain"/>
    <property type="match status" value="1"/>
</dbReference>
<keyword evidence="1" id="KW-0472">Membrane</keyword>
<dbReference type="AlphaFoldDB" id="S3YL71"/>
<dbReference type="PATRIC" id="fig|883165.3.peg.759"/>
<evidence type="ECO:0000313" key="3">
    <source>
        <dbReference type="Proteomes" id="UP000014539"/>
    </source>
</evidence>
<dbReference type="HOGENOM" id="CLU_076079_1_0_7"/>
<dbReference type="InterPro" id="IPR029151">
    <property type="entry name" value="Sensor-like_sf"/>
</dbReference>
<keyword evidence="3" id="KW-1185">Reference proteome</keyword>
<dbReference type="Pfam" id="PF22673">
    <property type="entry name" value="MCP-like_PDC_1"/>
    <property type="match status" value="1"/>
</dbReference>
<sequence length="302" mass="34382">MIIREIEEFKLTKSKIKAYLSYIFSQNLPNFSEDIDEEKILKSCKNISDELMGYDTFYILDKNGYQISDNLVFSAKGIKNTFKGEDKSTKSYYKKAVKEKRAYLCEPYPGTFDSKLKVTMAVPIYSQDKELLYVVCCDILLEDILKLINPSSVDSAFGKISRLSYFIISVTLFCVAAILFYFGVKSIVVTNFSLNDTSKIFESTILLTLSLAILDLIKAYFEEEILGRHEKNSTNSKTMIKFLSSIIIALAIEALMLVFKFAMTSPDEIIYPICLIVAIAFLVASLGLYIYITKKSYFLKTK</sequence>